<gene>
    <name evidence="2" type="ORF">D7D52_28795</name>
</gene>
<evidence type="ECO:0000313" key="3">
    <source>
        <dbReference type="Proteomes" id="UP000267164"/>
    </source>
</evidence>
<dbReference type="KEGG" id="nyu:D7D52_28795"/>
<dbReference type="OrthoDB" id="4576163at2"/>
<proteinExistence type="predicted"/>
<dbReference type="AlphaFoldDB" id="A0A386ZGW2"/>
<organism evidence="2 3">
    <name type="scientific">Nocardia yunnanensis</name>
    <dbReference type="NCBI Taxonomy" id="2382165"/>
    <lineage>
        <taxon>Bacteria</taxon>
        <taxon>Bacillati</taxon>
        <taxon>Actinomycetota</taxon>
        <taxon>Actinomycetes</taxon>
        <taxon>Mycobacteriales</taxon>
        <taxon>Nocardiaceae</taxon>
        <taxon>Nocardia</taxon>
    </lineage>
</organism>
<protein>
    <recommendedName>
        <fullName evidence="4">Phospholipase</fullName>
    </recommendedName>
</protein>
<keyword evidence="1" id="KW-0732">Signal</keyword>
<feature type="chain" id="PRO_5017458639" description="Phospholipase" evidence="1">
    <location>
        <begin position="25"/>
        <end position="105"/>
    </location>
</feature>
<evidence type="ECO:0000256" key="1">
    <source>
        <dbReference type="SAM" id="SignalP"/>
    </source>
</evidence>
<evidence type="ECO:0000313" key="2">
    <source>
        <dbReference type="EMBL" id="AYF77152.1"/>
    </source>
</evidence>
<dbReference type="EMBL" id="CP032568">
    <property type="protein sequence ID" value="AYF77152.1"/>
    <property type="molecule type" value="Genomic_DNA"/>
</dbReference>
<name>A0A386ZGW2_9NOCA</name>
<feature type="signal peptide" evidence="1">
    <location>
        <begin position="1"/>
        <end position="24"/>
    </location>
</feature>
<evidence type="ECO:0008006" key="4">
    <source>
        <dbReference type="Google" id="ProtNLM"/>
    </source>
</evidence>
<keyword evidence="3" id="KW-1185">Reference proteome</keyword>
<reference evidence="2 3" key="1">
    <citation type="submission" date="2018-09" db="EMBL/GenBank/DDBJ databases">
        <title>Nocardia yunnanensis sp. nov., an actinomycete isolated from a soil sample.</title>
        <authorList>
            <person name="Zhang J."/>
        </authorList>
    </citation>
    <scope>NUCLEOTIDE SEQUENCE [LARGE SCALE GENOMIC DNA]</scope>
    <source>
        <strain evidence="2 3">CFHS0054</strain>
    </source>
</reference>
<dbReference type="Proteomes" id="UP000267164">
    <property type="component" value="Chromosome"/>
</dbReference>
<sequence>MIRTVLFTLSLFTAVALGVGAAHATPHDEWCDTRSQYLTNLCNAYYLNDRPGNGTYLQRCYKVVNDWYAECRRNPNSYPDDPCLSSTLPKPDGVDFAPACGTVTF</sequence>
<accession>A0A386ZGW2</accession>